<evidence type="ECO:0000313" key="1">
    <source>
        <dbReference type="EMBL" id="CAG8977861.1"/>
    </source>
</evidence>
<organism evidence="1 2">
    <name type="scientific">Hymenoscyphus albidus</name>
    <dbReference type="NCBI Taxonomy" id="595503"/>
    <lineage>
        <taxon>Eukaryota</taxon>
        <taxon>Fungi</taxon>
        <taxon>Dikarya</taxon>
        <taxon>Ascomycota</taxon>
        <taxon>Pezizomycotina</taxon>
        <taxon>Leotiomycetes</taxon>
        <taxon>Helotiales</taxon>
        <taxon>Helotiaceae</taxon>
        <taxon>Hymenoscyphus</taxon>
    </lineage>
</organism>
<dbReference type="Proteomes" id="UP000701801">
    <property type="component" value="Unassembled WGS sequence"/>
</dbReference>
<keyword evidence="2" id="KW-1185">Reference proteome</keyword>
<accession>A0A9N9LSL0</accession>
<evidence type="ECO:0000313" key="2">
    <source>
        <dbReference type="Proteomes" id="UP000701801"/>
    </source>
</evidence>
<gene>
    <name evidence="1" type="ORF">HYALB_00013138</name>
</gene>
<protein>
    <submittedName>
        <fullName evidence="1">Uncharacterized protein</fullName>
    </submittedName>
</protein>
<proteinExistence type="predicted"/>
<sequence length="185" mass="20211">MLYESFWTLTGNPGLMKSKTVHTLAELLGGDKALALYALVILGLRGISILDGTTNLEHMTGDIQGLDRVVGLISTGGDLEEEWGGRLRILSLSCKERLADFFTPPTLAVQVHRCMYFISSFNHSKNILYTTLPAPDIALQLLARPAFPGVNKQHKKESENGHETVAAAKLAFGSKKYRPGTSANR</sequence>
<dbReference type="EMBL" id="CAJVRM010000238">
    <property type="protein sequence ID" value="CAG8977861.1"/>
    <property type="molecule type" value="Genomic_DNA"/>
</dbReference>
<dbReference type="AlphaFoldDB" id="A0A9N9LSL0"/>
<comment type="caution">
    <text evidence="1">The sequence shown here is derived from an EMBL/GenBank/DDBJ whole genome shotgun (WGS) entry which is preliminary data.</text>
</comment>
<reference evidence="1" key="1">
    <citation type="submission" date="2021-07" db="EMBL/GenBank/DDBJ databases">
        <authorList>
            <person name="Durling M."/>
        </authorList>
    </citation>
    <scope>NUCLEOTIDE SEQUENCE</scope>
</reference>
<dbReference type="OrthoDB" id="5357513at2759"/>
<name>A0A9N9LSL0_9HELO</name>